<dbReference type="PANTHER" id="PTHR30160">
    <property type="entry name" value="TETRAACYLDISACCHARIDE 4'-KINASE-RELATED"/>
    <property type="match status" value="1"/>
</dbReference>
<dbReference type="SUPFAM" id="SSF53756">
    <property type="entry name" value="UDP-Glycosyltransferase/glycogen phosphorylase"/>
    <property type="match status" value="1"/>
</dbReference>
<evidence type="ECO:0000313" key="4">
    <source>
        <dbReference type="Proteomes" id="UP001500755"/>
    </source>
</evidence>
<dbReference type="PANTHER" id="PTHR30160:SF1">
    <property type="entry name" value="LIPOPOLYSACCHARIDE 1,2-N-ACETYLGLUCOSAMINETRANSFERASE-RELATED"/>
    <property type="match status" value="1"/>
</dbReference>
<comment type="caution">
    <text evidence="3">The sequence shown here is derived from an EMBL/GenBank/DDBJ whole genome shotgun (WGS) entry which is preliminary data.</text>
</comment>
<dbReference type="Proteomes" id="UP001500755">
    <property type="component" value="Unassembled WGS sequence"/>
</dbReference>
<dbReference type="RefSeq" id="WP_344306560.1">
    <property type="nucleotide sequence ID" value="NZ_BAAANO010000004.1"/>
</dbReference>
<dbReference type="Gene3D" id="3.40.50.2000">
    <property type="entry name" value="Glycogen Phosphorylase B"/>
    <property type="match status" value="2"/>
</dbReference>
<dbReference type="InterPro" id="IPR002201">
    <property type="entry name" value="Glyco_trans_9"/>
</dbReference>
<protein>
    <submittedName>
        <fullName evidence="3">Glycosyltransferase family 9 protein</fullName>
    </submittedName>
</protein>
<keyword evidence="4" id="KW-1185">Reference proteome</keyword>
<dbReference type="CDD" id="cd03789">
    <property type="entry name" value="GT9_LPS_heptosyltransferase"/>
    <property type="match status" value="1"/>
</dbReference>
<sequence length="378" mass="39467">MNSTSVGPLGVRFDDVREIAVLRGGGLGDLAFAIPAITALKAAYPEARLTVLGTPVHAALLEGRPGPVDEVVVLPHAEGVRPTPAGSAADGPAEDPAAVAAFHARMRQRRFDLAVQLHGGGRFSNPFLLALGARHTAGTATPDAAELERTLPYVYHQHEVLRALEVAGLAGAPVVDLEARLTVTEAERAAGSGMRDRARRGLLVLHPGATDPRRRWPTAHFARLAALAAEAGLQVLVVGAEEDVPAAEAIVAGSGAPDAVGSCAGRLGLGDLLGLLAEADVLVGNDSGPRHLAQAVGTATVGLYWVGNLLNAGPLGRDRHRVHLSWITRCPECGIDVTQVGWTAPRCPHDPSYLDMIEPEAVFADVQALLTEAQVLRD</sequence>
<evidence type="ECO:0000256" key="2">
    <source>
        <dbReference type="ARBA" id="ARBA00022679"/>
    </source>
</evidence>
<evidence type="ECO:0000256" key="1">
    <source>
        <dbReference type="ARBA" id="ARBA00022676"/>
    </source>
</evidence>
<dbReference type="Pfam" id="PF01075">
    <property type="entry name" value="Glyco_transf_9"/>
    <property type="match status" value="1"/>
</dbReference>
<evidence type="ECO:0000313" key="3">
    <source>
        <dbReference type="EMBL" id="GAA1999804.1"/>
    </source>
</evidence>
<name>A0ABN2T6A5_9MICO</name>
<proteinExistence type="predicted"/>
<keyword evidence="1" id="KW-0328">Glycosyltransferase</keyword>
<dbReference type="EMBL" id="BAAANO010000004">
    <property type="protein sequence ID" value="GAA1999804.1"/>
    <property type="molecule type" value="Genomic_DNA"/>
</dbReference>
<gene>
    <name evidence="3" type="ORF">GCM10009755_04380</name>
</gene>
<organism evidence="3 4">
    <name type="scientific">Brevibacterium samyangense</name>
    <dbReference type="NCBI Taxonomy" id="366888"/>
    <lineage>
        <taxon>Bacteria</taxon>
        <taxon>Bacillati</taxon>
        <taxon>Actinomycetota</taxon>
        <taxon>Actinomycetes</taxon>
        <taxon>Micrococcales</taxon>
        <taxon>Brevibacteriaceae</taxon>
        <taxon>Brevibacterium</taxon>
    </lineage>
</organism>
<accession>A0ABN2T6A5</accession>
<keyword evidence="2" id="KW-0808">Transferase</keyword>
<dbReference type="InterPro" id="IPR051199">
    <property type="entry name" value="LPS_LOS_Heptosyltrfase"/>
</dbReference>
<reference evidence="3 4" key="1">
    <citation type="journal article" date="2019" name="Int. J. Syst. Evol. Microbiol.">
        <title>The Global Catalogue of Microorganisms (GCM) 10K type strain sequencing project: providing services to taxonomists for standard genome sequencing and annotation.</title>
        <authorList>
            <consortium name="The Broad Institute Genomics Platform"/>
            <consortium name="The Broad Institute Genome Sequencing Center for Infectious Disease"/>
            <person name="Wu L."/>
            <person name="Ma J."/>
        </authorList>
    </citation>
    <scope>NUCLEOTIDE SEQUENCE [LARGE SCALE GENOMIC DNA]</scope>
    <source>
        <strain evidence="3 4">JCM 14546</strain>
    </source>
</reference>